<accession>A0A1A6C4X8</accession>
<feature type="transmembrane region" description="Helical" evidence="1">
    <location>
        <begin position="6"/>
        <end position="25"/>
    </location>
</feature>
<name>A0A1A6C4X8_9GAMM</name>
<evidence type="ECO:0000313" key="3">
    <source>
        <dbReference type="Proteomes" id="UP000029273"/>
    </source>
</evidence>
<protein>
    <submittedName>
        <fullName evidence="2">Uncharacterized protein</fullName>
    </submittedName>
</protein>
<comment type="caution">
    <text evidence="2">The sequence shown here is derived from an EMBL/GenBank/DDBJ whole genome shotgun (WGS) entry which is preliminary data.</text>
</comment>
<reference evidence="2 3" key="1">
    <citation type="journal article" date="2014" name="Genome Announc.">
        <title>Draft Genome Sequence of the Iron-Oxidizing, Acidophilic, and Halotolerant 'Thiobacillus prosperus' Type Strain DSM 5130.</title>
        <authorList>
            <person name="Ossandon F.J."/>
            <person name="Cardenas J.P."/>
            <person name="Corbett M."/>
            <person name="Quatrini R."/>
            <person name="Holmes D.S."/>
            <person name="Watkin E."/>
        </authorList>
    </citation>
    <scope>NUCLEOTIDE SEQUENCE [LARGE SCALE GENOMIC DNA]</scope>
    <source>
        <strain evidence="2 3">DSM 5130</strain>
    </source>
</reference>
<evidence type="ECO:0000313" key="2">
    <source>
        <dbReference type="EMBL" id="OBS09600.1"/>
    </source>
</evidence>
<dbReference type="AlphaFoldDB" id="A0A1A6C4X8"/>
<sequence length="42" mass="4649">MNDGYGFLILLGIVIVGAVVLLYVAPRLLAQSENRRDESDEE</sequence>
<gene>
    <name evidence="2" type="ORF">Thpro_021928</name>
</gene>
<organism evidence="2 3">
    <name type="scientific">Acidihalobacter prosperus</name>
    <dbReference type="NCBI Taxonomy" id="160660"/>
    <lineage>
        <taxon>Bacteria</taxon>
        <taxon>Pseudomonadati</taxon>
        <taxon>Pseudomonadota</taxon>
        <taxon>Gammaproteobacteria</taxon>
        <taxon>Chromatiales</taxon>
        <taxon>Ectothiorhodospiraceae</taxon>
        <taxon>Acidihalobacter</taxon>
    </lineage>
</organism>
<dbReference type="Proteomes" id="UP000029273">
    <property type="component" value="Unassembled WGS sequence"/>
</dbReference>
<dbReference type="EMBL" id="JQSG02000003">
    <property type="protein sequence ID" value="OBS09600.1"/>
    <property type="molecule type" value="Genomic_DNA"/>
</dbReference>
<dbReference type="RefSeq" id="WP_269085367.1">
    <property type="nucleotide sequence ID" value="NZ_JQSG02000003.1"/>
</dbReference>
<keyword evidence="1" id="KW-0472">Membrane</keyword>
<keyword evidence="1" id="KW-1133">Transmembrane helix</keyword>
<evidence type="ECO:0000256" key="1">
    <source>
        <dbReference type="SAM" id="Phobius"/>
    </source>
</evidence>
<keyword evidence="3" id="KW-1185">Reference proteome</keyword>
<proteinExistence type="predicted"/>
<keyword evidence="1" id="KW-0812">Transmembrane</keyword>